<dbReference type="Proteomes" id="UP000467840">
    <property type="component" value="Chromosome 15"/>
</dbReference>
<dbReference type="NCBIfam" id="TIGR00756">
    <property type="entry name" value="PPR"/>
    <property type="match status" value="1"/>
</dbReference>
<evidence type="ECO:0000256" key="1">
    <source>
        <dbReference type="ARBA" id="ARBA00007626"/>
    </source>
</evidence>
<evidence type="ECO:0000313" key="5">
    <source>
        <dbReference type="EMBL" id="KAF2313603.1"/>
    </source>
</evidence>
<accession>A0A6A6MMM9</accession>
<feature type="repeat" description="PPR" evidence="3">
    <location>
        <begin position="8"/>
        <end position="42"/>
    </location>
</feature>
<name>A0A6A6MMM9_HEVBR</name>
<keyword evidence="2" id="KW-0677">Repeat</keyword>
<dbReference type="InterPro" id="IPR011990">
    <property type="entry name" value="TPR-like_helical_dom_sf"/>
</dbReference>
<dbReference type="EMBL" id="JAAGAX010000005">
    <property type="protein sequence ID" value="KAF2313603.1"/>
    <property type="molecule type" value="Genomic_DNA"/>
</dbReference>
<dbReference type="PANTHER" id="PTHR47939">
    <property type="entry name" value="MEMBRANE-ASSOCIATED SALT-INDUCIBLE PROTEIN-LIKE"/>
    <property type="match status" value="1"/>
</dbReference>
<proteinExistence type="inferred from homology"/>
<protein>
    <recommendedName>
        <fullName evidence="7">Pentacotripeptide-repeat region of PRORP domain-containing protein</fullName>
    </recommendedName>
</protein>
<sequence>MEARSCHGSVVQNAIVEGLFSHDKLREAEYFLDQMIDKGLVPDAINYENLIKRFCFHSEDWKILHRYLKPSIRTLDVLIQKLCQLGQKAGAENFLISMVLLGETPTRLMYSVINGYCVENDPRKASKLLHITQQSGYEPDFEIHWSLISNLQKSKEKDNSNSSQGFLPRLPSGSGHS</sequence>
<dbReference type="InterPro" id="IPR050667">
    <property type="entry name" value="PPR-containing_protein"/>
</dbReference>
<dbReference type="PANTHER" id="PTHR47939:SF13">
    <property type="entry name" value="OS03G0201400 PROTEIN"/>
    <property type="match status" value="1"/>
</dbReference>
<dbReference type="AlphaFoldDB" id="A0A6A6MMM9"/>
<comment type="similarity">
    <text evidence="1">Belongs to the PPR family. P subfamily.</text>
</comment>
<evidence type="ECO:0000256" key="4">
    <source>
        <dbReference type="SAM" id="MobiDB-lite"/>
    </source>
</evidence>
<reference evidence="5 6" key="1">
    <citation type="journal article" date="2020" name="Mol. Plant">
        <title>The Chromosome-Based Rubber Tree Genome Provides New Insights into Spurge Genome Evolution and Rubber Biosynthesis.</title>
        <authorList>
            <person name="Liu J."/>
            <person name="Shi C."/>
            <person name="Shi C.C."/>
            <person name="Li W."/>
            <person name="Zhang Q.J."/>
            <person name="Zhang Y."/>
            <person name="Li K."/>
            <person name="Lu H.F."/>
            <person name="Shi C."/>
            <person name="Zhu S.T."/>
            <person name="Xiao Z.Y."/>
            <person name="Nan H."/>
            <person name="Yue Y."/>
            <person name="Zhu X.G."/>
            <person name="Wu Y."/>
            <person name="Hong X.N."/>
            <person name="Fan G.Y."/>
            <person name="Tong Y."/>
            <person name="Zhang D."/>
            <person name="Mao C.L."/>
            <person name="Liu Y.L."/>
            <person name="Hao S.J."/>
            <person name="Liu W.Q."/>
            <person name="Lv M.Q."/>
            <person name="Zhang H.B."/>
            <person name="Liu Y."/>
            <person name="Hu-Tang G.R."/>
            <person name="Wang J.P."/>
            <person name="Wang J.H."/>
            <person name="Sun Y.H."/>
            <person name="Ni S.B."/>
            <person name="Chen W.B."/>
            <person name="Zhang X.C."/>
            <person name="Jiao Y.N."/>
            <person name="Eichler E.E."/>
            <person name="Li G.H."/>
            <person name="Liu X."/>
            <person name="Gao L.Z."/>
        </authorList>
    </citation>
    <scope>NUCLEOTIDE SEQUENCE [LARGE SCALE GENOMIC DNA]</scope>
    <source>
        <strain evidence="6">cv. GT1</strain>
        <tissue evidence="5">Leaf</tissue>
    </source>
</reference>
<feature type="region of interest" description="Disordered" evidence="4">
    <location>
        <begin position="155"/>
        <end position="177"/>
    </location>
</feature>
<evidence type="ECO:0000256" key="3">
    <source>
        <dbReference type="PROSITE-ProRule" id="PRU00708"/>
    </source>
</evidence>
<dbReference type="PROSITE" id="PS51375">
    <property type="entry name" value="PPR"/>
    <property type="match status" value="1"/>
</dbReference>
<comment type="caution">
    <text evidence="5">The sequence shown here is derived from an EMBL/GenBank/DDBJ whole genome shotgun (WGS) entry which is preliminary data.</text>
</comment>
<evidence type="ECO:0000313" key="6">
    <source>
        <dbReference type="Proteomes" id="UP000467840"/>
    </source>
</evidence>
<evidence type="ECO:0000256" key="2">
    <source>
        <dbReference type="ARBA" id="ARBA00022737"/>
    </source>
</evidence>
<dbReference type="Pfam" id="PF01535">
    <property type="entry name" value="PPR"/>
    <property type="match status" value="2"/>
</dbReference>
<keyword evidence="6" id="KW-1185">Reference proteome</keyword>
<organism evidence="5 6">
    <name type="scientific">Hevea brasiliensis</name>
    <name type="common">Para rubber tree</name>
    <name type="synonym">Siphonia brasiliensis</name>
    <dbReference type="NCBI Taxonomy" id="3981"/>
    <lineage>
        <taxon>Eukaryota</taxon>
        <taxon>Viridiplantae</taxon>
        <taxon>Streptophyta</taxon>
        <taxon>Embryophyta</taxon>
        <taxon>Tracheophyta</taxon>
        <taxon>Spermatophyta</taxon>
        <taxon>Magnoliopsida</taxon>
        <taxon>eudicotyledons</taxon>
        <taxon>Gunneridae</taxon>
        <taxon>Pentapetalae</taxon>
        <taxon>rosids</taxon>
        <taxon>fabids</taxon>
        <taxon>Malpighiales</taxon>
        <taxon>Euphorbiaceae</taxon>
        <taxon>Crotonoideae</taxon>
        <taxon>Micrandreae</taxon>
        <taxon>Hevea</taxon>
    </lineage>
</organism>
<dbReference type="InterPro" id="IPR002885">
    <property type="entry name" value="PPR_rpt"/>
</dbReference>
<dbReference type="Gene3D" id="1.25.40.10">
    <property type="entry name" value="Tetratricopeptide repeat domain"/>
    <property type="match status" value="2"/>
</dbReference>
<evidence type="ECO:0008006" key="7">
    <source>
        <dbReference type="Google" id="ProtNLM"/>
    </source>
</evidence>
<gene>
    <name evidence="5" type="ORF">GH714_012360</name>
</gene>